<evidence type="ECO:0000313" key="2">
    <source>
        <dbReference type="Proteomes" id="UP000244905"/>
    </source>
</evidence>
<dbReference type="GO" id="GO:0051301">
    <property type="term" value="P:cell division"/>
    <property type="evidence" value="ECO:0007669"/>
    <property type="project" value="UniProtKB-KW"/>
</dbReference>
<dbReference type="EMBL" id="PUEC01000017">
    <property type="protein sequence ID" value="PWB01922.1"/>
    <property type="molecule type" value="Genomic_DNA"/>
</dbReference>
<comment type="caution">
    <text evidence="1">The sequence shown here is derived from an EMBL/GenBank/DDBJ whole genome shotgun (WGS) entry which is preliminary data.</text>
</comment>
<dbReference type="InterPro" id="IPR007838">
    <property type="entry name" value="Cell_div_ZapA-like"/>
</dbReference>
<keyword evidence="1" id="KW-0131">Cell cycle</keyword>
<sequence length="111" mass="12893">MHQPVKHLMNEKILNISIRIADQPRMALRIPASQEEVVRRAEANINELWRKWSAMAEFKDKSSAEILAMVTFRFAQLYFSAEEASVRADKTLESLERSLDRIIHNLHDCAD</sequence>
<organism evidence="1 2">
    <name type="scientific">Duncaniella muris</name>
    <dbReference type="NCBI Taxonomy" id="2094150"/>
    <lineage>
        <taxon>Bacteria</taxon>
        <taxon>Pseudomonadati</taxon>
        <taxon>Bacteroidota</taxon>
        <taxon>Bacteroidia</taxon>
        <taxon>Bacteroidales</taxon>
        <taxon>Muribaculaceae</taxon>
        <taxon>Duncaniella</taxon>
    </lineage>
</organism>
<protein>
    <submittedName>
        <fullName evidence="1">Cell division protein ZapA</fullName>
    </submittedName>
</protein>
<gene>
    <name evidence="1" type="ORF">C5O23_08250</name>
</gene>
<accession>A0A2V1IPA0</accession>
<dbReference type="Proteomes" id="UP000244905">
    <property type="component" value="Unassembled WGS sequence"/>
</dbReference>
<keyword evidence="2" id="KW-1185">Reference proteome</keyword>
<dbReference type="Pfam" id="PF05164">
    <property type="entry name" value="ZapA"/>
    <property type="match status" value="1"/>
</dbReference>
<keyword evidence="1" id="KW-0132">Cell division</keyword>
<proteinExistence type="predicted"/>
<dbReference type="AlphaFoldDB" id="A0A2V1IPA0"/>
<reference evidence="2" key="1">
    <citation type="submission" date="2018-02" db="EMBL/GenBank/DDBJ databases">
        <authorList>
            <person name="Clavel T."/>
            <person name="Strowig T."/>
        </authorList>
    </citation>
    <scope>NUCLEOTIDE SEQUENCE [LARGE SCALE GENOMIC DNA]</scope>
    <source>
        <strain evidence="2">DSM 103720</strain>
    </source>
</reference>
<name>A0A2V1IPA0_9BACT</name>
<evidence type="ECO:0000313" key="1">
    <source>
        <dbReference type="EMBL" id="PWB01922.1"/>
    </source>
</evidence>